<evidence type="ECO:0000256" key="2">
    <source>
        <dbReference type="ARBA" id="ARBA00023239"/>
    </source>
</evidence>
<proteinExistence type="inferred from homology"/>
<dbReference type="Gene3D" id="3.20.20.10">
    <property type="entry name" value="Alanine racemase"/>
    <property type="match status" value="1"/>
</dbReference>
<gene>
    <name evidence="4" type="ORF">J34TS1_63730</name>
</gene>
<dbReference type="Gene3D" id="2.40.37.20">
    <property type="entry name" value="D-serine dehydratase-like domain"/>
    <property type="match status" value="1"/>
</dbReference>
<evidence type="ECO:0000256" key="1">
    <source>
        <dbReference type="ARBA" id="ARBA00005323"/>
    </source>
</evidence>
<dbReference type="AlphaFoldDB" id="A0A919YLB1"/>
<dbReference type="Pfam" id="PF14031">
    <property type="entry name" value="D-ser_dehydrat"/>
    <property type="match status" value="1"/>
</dbReference>
<reference evidence="4 5" key="1">
    <citation type="submission" date="2021-03" db="EMBL/GenBank/DDBJ databases">
        <title>Antimicrobial resistance genes in bacteria isolated from Japanese honey, and their potential for conferring macrolide and lincosamide resistance in the American foulbrood pathogen Paenibacillus larvae.</title>
        <authorList>
            <person name="Okamoto M."/>
            <person name="Kumagai M."/>
            <person name="Kanamori H."/>
            <person name="Takamatsu D."/>
        </authorList>
    </citation>
    <scope>NUCLEOTIDE SEQUENCE [LARGE SCALE GENOMIC DNA]</scope>
    <source>
        <strain evidence="4 5">J34TS1</strain>
    </source>
</reference>
<comment type="caution">
    <text evidence="4">The sequence shown here is derived from an EMBL/GenBank/DDBJ whole genome shotgun (WGS) entry which is preliminary data.</text>
</comment>
<sequence length="368" mass="39111">MKLTRESLETPCILIDENIVQRNIDHMADCAARNQVKLRPHIKTHKIPEFALKQLAQGAEGITVAKVGEAEIMAEHGIDDIFIAYPVVTPAKIKRIIALAHKKRMIVGVESIEGARNLSKEATAAGIILPVRLEIDTGLARTGAAPDKAVDLAQQIAALPGLDLSGIFTFKGAVFKGAGTLDLAAAGLEEGTIMVEMAEKLRAAGIPIRDVSVGSTPTAPYAAAVEGVTEIRPGTYIFYDRMLAVMGACSEEDWAAKVLVTVVSVPAADRLVVDGGSKTFATDVQPGQHPLHLKGFGEIIGHPDAVFEKMNEEHGMIRTSGPHGLHVGDVLEIVPNHICPTVNLHNEVYVSTAGVIRAVPVPARGKLA</sequence>
<dbReference type="InterPro" id="IPR029066">
    <property type="entry name" value="PLP-binding_barrel"/>
</dbReference>
<dbReference type="GO" id="GO:0036088">
    <property type="term" value="P:D-serine catabolic process"/>
    <property type="evidence" value="ECO:0007669"/>
    <property type="project" value="TreeGrafter"/>
</dbReference>
<name>A0A919YLB1_9BACL</name>
<dbReference type="InterPro" id="IPR001608">
    <property type="entry name" value="Ala_racemase_N"/>
</dbReference>
<dbReference type="InterPro" id="IPR042208">
    <property type="entry name" value="D-ser_dehydrat-like_sf"/>
</dbReference>
<dbReference type="RefSeq" id="WP_212981579.1">
    <property type="nucleotide sequence ID" value="NZ_AP025343.1"/>
</dbReference>
<protein>
    <submittedName>
        <fullName evidence="4">Alanine racemase</fullName>
    </submittedName>
</protein>
<dbReference type="SUPFAM" id="SSF51419">
    <property type="entry name" value="PLP-binding barrel"/>
    <property type="match status" value="1"/>
</dbReference>
<dbReference type="SMART" id="SM01119">
    <property type="entry name" value="D-ser_dehydrat"/>
    <property type="match status" value="1"/>
</dbReference>
<dbReference type="InterPro" id="IPR026956">
    <property type="entry name" value="D-ser_dehydrat-like_dom"/>
</dbReference>
<dbReference type="InterPro" id="IPR051466">
    <property type="entry name" value="D-amino_acid_metab_enzyme"/>
</dbReference>
<keyword evidence="5" id="KW-1185">Reference proteome</keyword>
<feature type="domain" description="D-serine dehydratase-like" evidence="3">
    <location>
        <begin position="255"/>
        <end position="352"/>
    </location>
</feature>
<evidence type="ECO:0000313" key="4">
    <source>
        <dbReference type="EMBL" id="GIO51608.1"/>
    </source>
</evidence>
<evidence type="ECO:0000313" key="5">
    <source>
        <dbReference type="Proteomes" id="UP000682811"/>
    </source>
</evidence>
<dbReference type="GO" id="GO:0008721">
    <property type="term" value="F:D-serine ammonia-lyase activity"/>
    <property type="evidence" value="ECO:0007669"/>
    <property type="project" value="TreeGrafter"/>
</dbReference>
<accession>A0A919YLB1</accession>
<dbReference type="PANTHER" id="PTHR28004">
    <property type="entry name" value="ZGC:162816-RELATED"/>
    <property type="match status" value="1"/>
</dbReference>
<evidence type="ECO:0000259" key="3">
    <source>
        <dbReference type="SMART" id="SM01119"/>
    </source>
</evidence>
<keyword evidence="2" id="KW-0456">Lyase</keyword>
<dbReference type="Proteomes" id="UP000682811">
    <property type="component" value="Unassembled WGS sequence"/>
</dbReference>
<organism evidence="4 5">
    <name type="scientific">Paenibacillus azoreducens</name>
    <dbReference type="NCBI Taxonomy" id="116718"/>
    <lineage>
        <taxon>Bacteria</taxon>
        <taxon>Bacillati</taxon>
        <taxon>Bacillota</taxon>
        <taxon>Bacilli</taxon>
        <taxon>Bacillales</taxon>
        <taxon>Paenibacillaceae</taxon>
        <taxon>Paenibacillus</taxon>
    </lineage>
</organism>
<dbReference type="Pfam" id="PF01168">
    <property type="entry name" value="Ala_racemase_N"/>
    <property type="match status" value="1"/>
</dbReference>
<dbReference type="PANTHER" id="PTHR28004:SF2">
    <property type="entry name" value="D-SERINE DEHYDRATASE"/>
    <property type="match status" value="1"/>
</dbReference>
<dbReference type="EMBL" id="BORT01000059">
    <property type="protein sequence ID" value="GIO51608.1"/>
    <property type="molecule type" value="Genomic_DNA"/>
</dbReference>
<comment type="similarity">
    <text evidence="1">Belongs to the DSD1 family.</text>
</comment>